<dbReference type="AlphaFoldDB" id="A0A0D1V450"/>
<dbReference type="InterPro" id="IPR012334">
    <property type="entry name" value="Pectin_lyas_fold"/>
</dbReference>
<dbReference type="Proteomes" id="UP000182836">
    <property type="component" value="Unassembled WGS sequence"/>
</dbReference>
<gene>
    <name evidence="1" type="ORF">AF333_21325</name>
    <name evidence="2" type="ORF">SAMN04487909_14535</name>
</gene>
<evidence type="ECO:0000313" key="4">
    <source>
        <dbReference type="Proteomes" id="UP000182836"/>
    </source>
</evidence>
<reference evidence="1 3" key="1">
    <citation type="submission" date="2015-07" db="EMBL/GenBank/DDBJ databases">
        <title>Fjat-14205 dsm 2895.</title>
        <authorList>
            <person name="Liu B."/>
            <person name="Wang J."/>
            <person name="Zhu Y."/>
            <person name="Liu G."/>
            <person name="Chen Q."/>
            <person name="Chen Z."/>
            <person name="Lan J."/>
            <person name="Che J."/>
            <person name="Ge C."/>
            <person name="Shi H."/>
            <person name="Pan Z."/>
            <person name="Liu X."/>
        </authorList>
    </citation>
    <scope>NUCLEOTIDE SEQUENCE [LARGE SCALE GENOMIC DNA]</scope>
    <source>
        <strain evidence="1 3">DSM 2895</strain>
    </source>
</reference>
<dbReference type="GO" id="GO:0016829">
    <property type="term" value="F:lyase activity"/>
    <property type="evidence" value="ECO:0007669"/>
    <property type="project" value="UniProtKB-KW"/>
</dbReference>
<organism evidence="1 3">
    <name type="scientific">Aneurinibacillus migulanus</name>
    <name type="common">Bacillus migulanus</name>
    <dbReference type="NCBI Taxonomy" id="47500"/>
    <lineage>
        <taxon>Bacteria</taxon>
        <taxon>Bacillati</taxon>
        <taxon>Bacillota</taxon>
        <taxon>Bacilli</taxon>
        <taxon>Bacillales</taxon>
        <taxon>Paenibacillaceae</taxon>
        <taxon>Aneurinibacillus group</taxon>
        <taxon>Aneurinibacillus</taxon>
    </lineage>
</organism>
<dbReference type="OrthoDB" id="9795222at2"/>
<protein>
    <submittedName>
        <fullName evidence="2">Pectate lyase superfamily protein</fullName>
    </submittedName>
</protein>
<dbReference type="PATRIC" id="fig|47500.12.peg.3111"/>
<dbReference type="STRING" id="47500.AF333_21325"/>
<evidence type="ECO:0000313" key="2">
    <source>
        <dbReference type="EMBL" id="SDK24912.1"/>
    </source>
</evidence>
<dbReference type="EMBL" id="FNED01000045">
    <property type="protein sequence ID" value="SDK24912.1"/>
    <property type="molecule type" value="Genomic_DNA"/>
</dbReference>
<dbReference type="RefSeq" id="WP_043066858.1">
    <property type="nucleotide sequence ID" value="NZ_BJOA01000148.1"/>
</dbReference>
<dbReference type="GeneID" id="42307686"/>
<dbReference type="Gene3D" id="2.160.20.10">
    <property type="entry name" value="Single-stranded right-handed beta-helix, Pectin lyase-like"/>
    <property type="match status" value="1"/>
</dbReference>
<dbReference type="Proteomes" id="UP000037269">
    <property type="component" value="Unassembled WGS sequence"/>
</dbReference>
<dbReference type="SUPFAM" id="SSF51126">
    <property type="entry name" value="Pectin lyase-like"/>
    <property type="match status" value="1"/>
</dbReference>
<name>A0A0D1V450_ANEMI</name>
<sequence>MKKYLFVFISLILTLLFVQQSYPKAKTKSAFDFNVLDFGTHKTDVTLQKAIDHAQKNGGGIVYVPAGYYSINRTVIVKPTVSLQLSTAATFNITKDINGIELKKNSNISGGMISAWGLNKYTKSAIYIDGRDKLTSGSFSANISNVKLTSRTGGNGIFLYAQKGNDHIGWVQVDNINIHGFEKGIHLKTNPVTSPDMIWVDGNNFSNILISDAVYGIYLDGHRFLPYEVAGNMFNNVQIQNTDRTEISIYIKGNLNQIQAMIWDVRPGKKAIYLDTDSRENQIRSNVKVTDPSVVDLGENNLILPFQK</sequence>
<proteinExistence type="predicted"/>
<accession>A0A0D1V450</accession>
<evidence type="ECO:0000313" key="3">
    <source>
        <dbReference type="Proteomes" id="UP000037269"/>
    </source>
</evidence>
<keyword evidence="3" id="KW-1185">Reference proteome</keyword>
<evidence type="ECO:0000313" key="1">
    <source>
        <dbReference type="EMBL" id="KON97609.1"/>
    </source>
</evidence>
<keyword evidence="2" id="KW-0456">Lyase</keyword>
<dbReference type="InterPro" id="IPR011050">
    <property type="entry name" value="Pectin_lyase_fold/virulence"/>
</dbReference>
<dbReference type="EMBL" id="LGUG01000004">
    <property type="protein sequence ID" value="KON97609.1"/>
    <property type="molecule type" value="Genomic_DNA"/>
</dbReference>
<reference evidence="2 4" key="2">
    <citation type="submission" date="2016-10" db="EMBL/GenBank/DDBJ databases">
        <authorList>
            <person name="de Groot N.N."/>
        </authorList>
    </citation>
    <scope>NUCLEOTIDE SEQUENCE [LARGE SCALE GENOMIC DNA]</scope>
    <source>
        <strain evidence="2 4">DSM 2895</strain>
    </source>
</reference>